<gene>
    <name evidence="5" type="ORF">SAMN04244559_03079</name>
</gene>
<comment type="similarity">
    <text evidence="1">Belongs to the acyl coenzyme A hydrolase family.</text>
</comment>
<evidence type="ECO:0000313" key="5">
    <source>
        <dbReference type="EMBL" id="SEH59020.1"/>
    </source>
</evidence>
<dbReference type="InterPro" id="IPR040170">
    <property type="entry name" value="Cytosol_ACT"/>
</dbReference>
<proteinExistence type="inferred from homology"/>
<sequence length="132" mass="13822">MAEEESRFVEMIFPEQANHYGTLFGGTALALMGKAAFVAASRATRHPVVMAASERVDFHAPVRVGQMVELVARVERTGRTSLGVAVEMHAESPAGPERQVAVTGHFVMVAVDAAGRPVPLPSVAAASQAGAI</sequence>
<dbReference type="GO" id="GO:0006637">
    <property type="term" value="P:acyl-CoA metabolic process"/>
    <property type="evidence" value="ECO:0007669"/>
    <property type="project" value="TreeGrafter"/>
</dbReference>
<dbReference type="EMBL" id="FNWO01000015">
    <property type="protein sequence ID" value="SEH59020.1"/>
    <property type="molecule type" value="Genomic_DNA"/>
</dbReference>
<dbReference type="Proteomes" id="UP000182983">
    <property type="component" value="Unassembled WGS sequence"/>
</dbReference>
<evidence type="ECO:0000259" key="4">
    <source>
        <dbReference type="PROSITE" id="PS51770"/>
    </source>
</evidence>
<dbReference type="AlphaFoldDB" id="A0A1H6JJ67"/>
<reference evidence="6" key="1">
    <citation type="submission" date="2016-10" db="EMBL/GenBank/DDBJ databases">
        <authorList>
            <person name="Varghese N."/>
            <person name="Submissions S."/>
        </authorList>
    </citation>
    <scope>NUCLEOTIDE SEQUENCE [LARGE SCALE GENOMIC DNA]</scope>
    <source>
        <strain evidence="6">DSM 13234</strain>
    </source>
</reference>
<dbReference type="InterPro" id="IPR033120">
    <property type="entry name" value="HOTDOG_ACOT"/>
</dbReference>
<dbReference type="InterPro" id="IPR006683">
    <property type="entry name" value="Thioestr_dom"/>
</dbReference>
<keyword evidence="6" id="KW-1185">Reference proteome</keyword>
<dbReference type="RefSeq" id="WP_074770133.1">
    <property type="nucleotide sequence ID" value="NZ_FNWO01000015.1"/>
</dbReference>
<name>A0A1H6JJ67_MAGFU</name>
<dbReference type="PANTHER" id="PTHR11049:SF24">
    <property type="entry name" value="CYTOSOLIC ACYL COENZYME A THIOESTER HYDROLASE"/>
    <property type="match status" value="1"/>
</dbReference>
<evidence type="ECO:0000256" key="1">
    <source>
        <dbReference type="ARBA" id="ARBA00010458"/>
    </source>
</evidence>
<keyword evidence="2 3" id="KW-0378">Hydrolase</keyword>
<dbReference type="SUPFAM" id="SSF54637">
    <property type="entry name" value="Thioesterase/thiol ester dehydrase-isomerase"/>
    <property type="match status" value="1"/>
</dbReference>
<accession>A0A1H6JJ67</accession>
<dbReference type="GO" id="GO:0009062">
    <property type="term" value="P:fatty acid catabolic process"/>
    <property type="evidence" value="ECO:0007669"/>
    <property type="project" value="TreeGrafter"/>
</dbReference>
<feature type="domain" description="HotDog ACOT-type" evidence="4">
    <location>
        <begin position="2"/>
        <end position="114"/>
    </location>
</feature>
<dbReference type="PANTHER" id="PTHR11049">
    <property type="entry name" value="ACYL COENZYME A THIOESTER HYDROLASE"/>
    <property type="match status" value="1"/>
</dbReference>
<dbReference type="InterPro" id="IPR029069">
    <property type="entry name" value="HotDog_dom_sf"/>
</dbReference>
<dbReference type="GO" id="GO:0005829">
    <property type="term" value="C:cytosol"/>
    <property type="evidence" value="ECO:0007669"/>
    <property type="project" value="TreeGrafter"/>
</dbReference>
<organism evidence="5 6">
    <name type="scientific">Magnetospirillum fulvum</name>
    <name type="common">Rhodospirillum fulvum</name>
    <dbReference type="NCBI Taxonomy" id="1082"/>
    <lineage>
        <taxon>Bacteria</taxon>
        <taxon>Pseudomonadati</taxon>
        <taxon>Pseudomonadota</taxon>
        <taxon>Alphaproteobacteria</taxon>
        <taxon>Rhodospirillales</taxon>
        <taxon>Rhodospirillaceae</taxon>
        <taxon>Magnetospirillum</taxon>
    </lineage>
</organism>
<dbReference type="Pfam" id="PF03061">
    <property type="entry name" value="4HBT"/>
    <property type="match status" value="1"/>
</dbReference>
<dbReference type="OrthoDB" id="9801856at2"/>
<protein>
    <submittedName>
        <fullName evidence="5">Acyl-CoA hydrolase</fullName>
    </submittedName>
</protein>
<dbReference type="Gene3D" id="3.10.129.10">
    <property type="entry name" value="Hotdog Thioesterase"/>
    <property type="match status" value="1"/>
</dbReference>
<evidence type="ECO:0000256" key="3">
    <source>
        <dbReference type="PROSITE-ProRule" id="PRU01106"/>
    </source>
</evidence>
<evidence type="ECO:0000313" key="6">
    <source>
        <dbReference type="Proteomes" id="UP000182983"/>
    </source>
</evidence>
<evidence type="ECO:0000256" key="2">
    <source>
        <dbReference type="ARBA" id="ARBA00022801"/>
    </source>
</evidence>
<dbReference type="CDD" id="cd03442">
    <property type="entry name" value="BFIT_BACH"/>
    <property type="match status" value="1"/>
</dbReference>
<dbReference type="GO" id="GO:0052816">
    <property type="term" value="F:long-chain fatty acyl-CoA hydrolase activity"/>
    <property type="evidence" value="ECO:0007669"/>
    <property type="project" value="TreeGrafter"/>
</dbReference>
<dbReference type="PROSITE" id="PS51770">
    <property type="entry name" value="HOTDOG_ACOT"/>
    <property type="match status" value="1"/>
</dbReference>